<protein>
    <submittedName>
        <fullName evidence="1">Uncharacterized protein</fullName>
    </submittedName>
</protein>
<organism evidence="1 2">
    <name type="scientific">Cichorium intybus</name>
    <name type="common">Chicory</name>
    <dbReference type="NCBI Taxonomy" id="13427"/>
    <lineage>
        <taxon>Eukaryota</taxon>
        <taxon>Viridiplantae</taxon>
        <taxon>Streptophyta</taxon>
        <taxon>Embryophyta</taxon>
        <taxon>Tracheophyta</taxon>
        <taxon>Spermatophyta</taxon>
        <taxon>Magnoliopsida</taxon>
        <taxon>eudicotyledons</taxon>
        <taxon>Gunneridae</taxon>
        <taxon>Pentapetalae</taxon>
        <taxon>asterids</taxon>
        <taxon>campanulids</taxon>
        <taxon>Asterales</taxon>
        <taxon>Asteraceae</taxon>
        <taxon>Cichorioideae</taxon>
        <taxon>Cichorieae</taxon>
        <taxon>Cichoriinae</taxon>
        <taxon>Cichorium</taxon>
    </lineage>
</organism>
<name>A0ACB9E1I6_CICIN</name>
<sequence>MNDYEKNRLLRVQVNQARLRDLGVKSIAKSLTSLVESQKTKKKKAKLTYTSARDVDYIPDLDDESDGDYREVATSVEVSKKVVAPMVSNKYALDSNSTKENQSRARITMGDLILSNKGAQTLLSKQNVAEPNCIRSRAKRKLVLVDEDDEIYQDVNEADLELDGSKDYVNEGGIVQFECTFVY</sequence>
<accession>A0ACB9E1I6</accession>
<gene>
    <name evidence="1" type="ORF">L2E82_24881</name>
</gene>
<evidence type="ECO:0000313" key="1">
    <source>
        <dbReference type="EMBL" id="KAI3752843.1"/>
    </source>
</evidence>
<reference evidence="2" key="1">
    <citation type="journal article" date="2022" name="Mol. Ecol. Resour.">
        <title>The genomes of chicory, endive, great burdock and yacon provide insights into Asteraceae palaeo-polyploidization history and plant inulin production.</title>
        <authorList>
            <person name="Fan W."/>
            <person name="Wang S."/>
            <person name="Wang H."/>
            <person name="Wang A."/>
            <person name="Jiang F."/>
            <person name="Liu H."/>
            <person name="Zhao H."/>
            <person name="Xu D."/>
            <person name="Zhang Y."/>
        </authorList>
    </citation>
    <scope>NUCLEOTIDE SEQUENCE [LARGE SCALE GENOMIC DNA]</scope>
    <source>
        <strain evidence="2">cv. Punajuju</strain>
    </source>
</reference>
<reference evidence="1 2" key="2">
    <citation type="journal article" date="2022" name="Mol. Ecol. Resour.">
        <title>The genomes of chicory, endive, great burdock and yacon provide insights into Asteraceae paleo-polyploidization history and plant inulin production.</title>
        <authorList>
            <person name="Fan W."/>
            <person name="Wang S."/>
            <person name="Wang H."/>
            <person name="Wang A."/>
            <person name="Jiang F."/>
            <person name="Liu H."/>
            <person name="Zhao H."/>
            <person name="Xu D."/>
            <person name="Zhang Y."/>
        </authorList>
    </citation>
    <scope>NUCLEOTIDE SEQUENCE [LARGE SCALE GENOMIC DNA]</scope>
    <source>
        <strain evidence="2">cv. Punajuju</strain>
        <tissue evidence="1">Leaves</tissue>
    </source>
</reference>
<proteinExistence type="predicted"/>
<dbReference type="EMBL" id="CM042012">
    <property type="protein sequence ID" value="KAI3752843.1"/>
    <property type="molecule type" value="Genomic_DNA"/>
</dbReference>
<comment type="caution">
    <text evidence="1">The sequence shown here is derived from an EMBL/GenBank/DDBJ whole genome shotgun (WGS) entry which is preliminary data.</text>
</comment>
<keyword evidence="2" id="KW-1185">Reference proteome</keyword>
<dbReference type="Proteomes" id="UP001055811">
    <property type="component" value="Linkage Group LG04"/>
</dbReference>
<evidence type="ECO:0000313" key="2">
    <source>
        <dbReference type="Proteomes" id="UP001055811"/>
    </source>
</evidence>